<evidence type="ECO:0000313" key="4">
    <source>
        <dbReference type="Proteomes" id="UP000255050"/>
    </source>
</evidence>
<comment type="caution">
    <text evidence="3">The sequence shown here is derived from an EMBL/GenBank/DDBJ whole genome shotgun (WGS) entry which is preliminary data.</text>
</comment>
<dbReference type="Proteomes" id="UP000255050">
    <property type="component" value="Unassembled WGS sequence"/>
</dbReference>
<accession>A0A7H4M435</accession>
<proteinExistence type="predicted"/>
<evidence type="ECO:0000313" key="3">
    <source>
        <dbReference type="EMBL" id="STR43161.1"/>
    </source>
</evidence>
<organism evidence="3 4">
    <name type="scientific">Klebsiella michiganensis</name>
    <dbReference type="NCBI Taxonomy" id="1134687"/>
    <lineage>
        <taxon>Bacteria</taxon>
        <taxon>Pseudomonadati</taxon>
        <taxon>Pseudomonadota</taxon>
        <taxon>Gammaproteobacteria</taxon>
        <taxon>Enterobacterales</taxon>
        <taxon>Enterobacteriaceae</taxon>
        <taxon>Klebsiella/Raoultella group</taxon>
        <taxon>Klebsiella</taxon>
    </lineage>
</organism>
<keyword evidence="3" id="KW-0449">Lipoprotein</keyword>
<reference evidence="3 4" key="1">
    <citation type="submission" date="2018-06" db="EMBL/GenBank/DDBJ databases">
        <authorList>
            <consortium name="Pathogen Informatics"/>
            <person name="Doyle S."/>
        </authorList>
    </citation>
    <scope>NUCLEOTIDE SEQUENCE [LARGE SCALE GENOMIC DNA]</scope>
    <source>
        <strain evidence="3 4">NCTC11694</strain>
    </source>
</reference>
<dbReference type="InterPro" id="IPR025728">
    <property type="entry name" value="YsaB-like"/>
</dbReference>
<feature type="signal peptide" evidence="2">
    <location>
        <begin position="1"/>
        <end position="28"/>
    </location>
</feature>
<evidence type="ECO:0000256" key="2">
    <source>
        <dbReference type="SAM" id="SignalP"/>
    </source>
</evidence>
<gene>
    <name evidence="3" type="ORF">NCTC11694_04421</name>
</gene>
<name>A0A7H4M435_9ENTR</name>
<protein>
    <submittedName>
        <fullName evidence="3">Outer membrane lipoprotein</fullName>
    </submittedName>
</protein>
<evidence type="ECO:0000256" key="1">
    <source>
        <dbReference type="ARBA" id="ARBA00022729"/>
    </source>
</evidence>
<dbReference type="Pfam" id="PF13983">
    <property type="entry name" value="YsaB"/>
    <property type="match status" value="1"/>
</dbReference>
<feature type="chain" id="PRO_5028874025" evidence="2">
    <location>
        <begin position="29"/>
        <end position="114"/>
    </location>
</feature>
<dbReference type="AlphaFoldDB" id="A0A7H4M435"/>
<keyword evidence="1 2" id="KW-0732">Signal</keyword>
<dbReference type="PROSITE" id="PS51257">
    <property type="entry name" value="PROKAR_LIPOPROTEIN"/>
    <property type="match status" value="1"/>
</dbReference>
<sequence length="114" mass="12579">MVMKYVFSGLLLCLLAGCSATPSPPVQKAQKARITPQATLNMAQLCKDNAAVRYSTGVRQVDISHFEQFQGSYELSARLRGMNVLSVLLTRTDSFCIFPCAKRAHGGAYFRNFP</sequence>
<dbReference type="EMBL" id="UGJR01000002">
    <property type="protein sequence ID" value="STR43161.1"/>
    <property type="molecule type" value="Genomic_DNA"/>
</dbReference>